<dbReference type="PANTHER" id="PTHR43167">
    <property type="entry name" value="PUTATIVE (AFU_ORTHOLOGUE AFUA_6G01830)-RELATED"/>
    <property type="match status" value="1"/>
</dbReference>
<organism evidence="1 2">
    <name type="scientific">Candidatus Pseudobacter hemicellulosilyticus</name>
    <dbReference type="NCBI Taxonomy" id="3121375"/>
    <lineage>
        <taxon>Bacteria</taxon>
        <taxon>Pseudomonadati</taxon>
        <taxon>Bacteroidota</taxon>
        <taxon>Chitinophagia</taxon>
        <taxon>Chitinophagales</taxon>
        <taxon>Chitinophagaceae</taxon>
        <taxon>Pseudobacter</taxon>
    </lineage>
</organism>
<dbReference type="GO" id="GO:0032259">
    <property type="term" value="P:methylation"/>
    <property type="evidence" value="ECO:0007669"/>
    <property type="project" value="UniProtKB-KW"/>
</dbReference>
<evidence type="ECO:0000313" key="2">
    <source>
        <dbReference type="Proteomes" id="UP001220610"/>
    </source>
</evidence>
<gene>
    <name evidence="1" type="ORF">P0Y53_22850</name>
</gene>
<reference evidence="1" key="1">
    <citation type="submission" date="2023-03" db="EMBL/GenBank/DDBJ databases">
        <title>Andean soil-derived lignocellulolytic bacterial consortium as a source of novel taxa and putative plastic-active enzymes.</title>
        <authorList>
            <person name="Diaz-Garcia L."/>
            <person name="Chuvochina M."/>
            <person name="Feuerriegel G."/>
            <person name="Bunk B."/>
            <person name="Sproer C."/>
            <person name="Streit W.R."/>
            <person name="Rodriguez L.M."/>
            <person name="Overmann J."/>
            <person name="Jimenez D.J."/>
        </authorList>
    </citation>
    <scope>NUCLEOTIDE SEQUENCE</scope>
    <source>
        <strain evidence="1">MAG 7</strain>
    </source>
</reference>
<name>A0AAJ5WQZ5_9BACT</name>
<dbReference type="EC" id="2.1.1.-" evidence="1"/>
<dbReference type="PANTHER" id="PTHR43167:SF1">
    <property type="entry name" value="PUTATIVE (AFU_ORTHOLOGUE AFUA_6G01830)-RELATED"/>
    <property type="match status" value="1"/>
</dbReference>
<accession>A0AAJ5WQZ5</accession>
<protein>
    <submittedName>
        <fullName evidence="1">Class I SAM-dependent methyltransferase</fullName>
        <ecNumber evidence="1">2.1.1.-</ecNumber>
    </submittedName>
</protein>
<evidence type="ECO:0000313" key="1">
    <source>
        <dbReference type="EMBL" id="WEK35341.1"/>
    </source>
</evidence>
<dbReference type="AlphaFoldDB" id="A0AAJ5WQZ5"/>
<dbReference type="Proteomes" id="UP001220610">
    <property type="component" value="Chromosome"/>
</dbReference>
<sequence length="265" mass="30743">MYSRWQLAQKFIRYYLTASNGKGHGVHSPFVYEFIVHVLNDTTVYDAYSRVENLRNTMLTEKDLIEVEDMGAGSTSMKSRQRSIAAIARHAAKPAKWAQLLYRIVNYYQPETIIELGTSLGISTAYMALANPHGYVMTAEGSPSIAAEATRNFIEMGLNNVELMEGHFDETLPEMLQKLTPLDMAFIDGNHRKKPTLQYFEQILEHTHNFSVIILDDIHWSKEMEQAWDTIRQHPRVRLTIDLFFVGLVFFREEFKEKQHFSIRF</sequence>
<dbReference type="Gene3D" id="3.40.50.150">
    <property type="entry name" value="Vaccinia Virus protein VP39"/>
    <property type="match status" value="1"/>
</dbReference>
<keyword evidence="1" id="KW-0808">Transferase</keyword>
<dbReference type="SUPFAM" id="SSF53335">
    <property type="entry name" value="S-adenosyl-L-methionine-dependent methyltransferases"/>
    <property type="match status" value="1"/>
</dbReference>
<dbReference type="Pfam" id="PF13578">
    <property type="entry name" value="Methyltransf_24"/>
    <property type="match status" value="1"/>
</dbReference>
<dbReference type="GO" id="GO:0008168">
    <property type="term" value="F:methyltransferase activity"/>
    <property type="evidence" value="ECO:0007669"/>
    <property type="project" value="UniProtKB-KW"/>
</dbReference>
<proteinExistence type="predicted"/>
<keyword evidence="1" id="KW-0489">Methyltransferase</keyword>
<dbReference type="EMBL" id="CP119311">
    <property type="protein sequence ID" value="WEK35341.1"/>
    <property type="molecule type" value="Genomic_DNA"/>
</dbReference>
<dbReference type="InterPro" id="IPR029063">
    <property type="entry name" value="SAM-dependent_MTases_sf"/>
</dbReference>